<protein>
    <submittedName>
        <fullName evidence="1">Leucine rich repeat-containing protein</fullName>
    </submittedName>
</protein>
<dbReference type="Gene3D" id="3.80.10.10">
    <property type="entry name" value="Ribonuclease Inhibitor"/>
    <property type="match status" value="1"/>
</dbReference>
<dbReference type="STRING" id="39495.SAMN02745111_01109"/>
<accession>A0A1T4VKL4</accession>
<evidence type="ECO:0000313" key="2">
    <source>
        <dbReference type="Proteomes" id="UP000190814"/>
    </source>
</evidence>
<dbReference type="RefSeq" id="WP_078765982.1">
    <property type="nucleotide sequence ID" value="NZ_FUXZ01000006.1"/>
</dbReference>
<name>A0A1T4VKL4_9FIRM</name>
<dbReference type="InterPro" id="IPR026906">
    <property type="entry name" value="LRR_5"/>
</dbReference>
<evidence type="ECO:0000313" key="1">
    <source>
        <dbReference type="EMBL" id="SKA65457.1"/>
    </source>
</evidence>
<gene>
    <name evidence="1" type="ORF">SAMN02745111_01109</name>
</gene>
<proteinExistence type="predicted"/>
<organism evidence="1 2">
    <name type="scientific">Eubacterium uniforme</name>
    <dbReference type="NCBI Taxonomy" id="39495"/>
    <lineage>
        <taxon>Bacteria</taxon>
        <taxon>Bacillati</taxon>
        <taxon>Bacillota</taxon>
        <taxon>Clostridia</taxon>
        <taxon>Eubacteriales</taxon>
        <taxon>Eubacteriaceae</taxon>
        <taxon>Eubacterium</taxon>
    </lineage>
</organism>
<dbReference type="Pfam" id="PF13306">
    <property type="entry name" value="LRR_5"/>
    <property type="match status" value="1"/>
</dbReference>
<dbReference type="Proteomes" id="UP000190814">
    <property type="component" value="Unassembled WGS sequence"/>
</dbReference>
<reference evidence="1 2" key="1">
    <citation type="submission" date="2017-02" db="EMBL/GenBank/DDBJ databases">
        <authorList>
            <person name="Peterson S.W."/>
        </authorList>
    </citation>
    <scope>NUCLEOTIDE SEQUENCE [LARGE SCALE GENOMIC DNA]</scope>
    <source>
        <strain evidence="1 2">ATCC 35992</strain>
    </source>
</reference>
<dbReference type="OrthoDB" id="1771364at2"/>
<dbReference type="SUPFAM" id="SSF52058">
    <property type="entry name" value="L domain-like"/>
    <property type="match status" value="1"/>
</dbReference>
<dbReference type="EMBL" id="FUXZ01000006">
    <property type="protein sequence ID" value="SKA65457.1"/>
    <property type="molecule type" value="Genomic_DNA"/>
</dbReference>
<dbReference type="AlphaFoldDB" id="A0A1T4VKL4"/>
<sequence>MKKIMSVLLALVMIVELGFVGGTEAYAKGNSKKGAMLKNIYFEYPKNPVAGKTAGELSDVTITSDPAGAFSATFIAELEKQLEELKKAKEYSAWMVSNDGKKYTVMKPDEKFENGKYYGYNPNIVIVVVYSMVLDFKATCNTKVVAGYNDDAAIYINGCFMDEDLIFSTVPLGKLEEGKVFDNSDLFTNVAEVGSTITDGKYVYKVKTKAAYNKVGEVEVVKAKKKFKTMDIAETVKFGGINYSVNSIGANAFKNNKKLRKVTINSYIKTIGAKSFYGCKKLTKVVIKSDVLTKIGKKAFATKGKKIKFTISSDNKKAYKKLIRKSGLKKFSI</sequence>
<dbReference type="InterPro" id="IPR032675">
    <property type="entry name" value="LRR_dom_sf"/>
</dbReference>
<keyword evidence="2" id="KW-1185">Reference proteome</keyword>